<protein>
    <recommendedName>
        <fullName evidence="6">NADH-ubiquinone oxidoreductase chain 4</fullName>
        <ecNumber evidence="6">7.1.1.2</ecNumber>
    </recommendedName>
</protein>
<dbReference type="InterPro" id="IPR003918">
    <property type="entry name" value="NADH_UbQ_OxRdtase"/>
</dbReference>
<feature type="transmembrane region" description="Helical" evidence="6">
    <location>
        <begin position="320"/>
        <end position="338"/>
    </location>
</feature>
<geneLocation type="mitochondrion" evidence="8"/>
<keyword evidence="3 6" id="KW-0812">Transmembrane</keyword>
<evidence type="ECO:0000256" key="6">
    <source>
        <dbReference type="RuleBase" id="RU003297"/>
    </source>
</evidence>
<keyword evidence="4 6" id="KW-1133">Transmembrane helix</keyword>
<dbReference type="EC" id="7.1.1.2" evidence="6"/>
<accession>A0A6G5NK35</accession>
<dbReference type="Pfam" id="PF00361">
    <property type="entry name" value="Proton_antipo_M"/>
    <property type="match status" value="1"/>
</dbReference>
<feature type="transmembrane region" description="Helical" evidence="6">
    <location>
        <begin position="166"/>
        <end position="183"/>
    </location>
</feature>
<name>A0A6G5NK35_TETRO</name>
<feature type="transmembrane region" description="Helical" evidence="6">
    <location>
        <begin position="506"/>
        <end position="524"/>
    </location>
</feature>
<keyword evidence="6" id="KW-0249">Electron transport</keyword>
<keyword evidence="5 6" id="KW-0472">Membrane</keyword>
<dbReference type="GO" id="GO:0008137">
    <property type="term" value="F:NADH dehydrogenase (ubiquinone) activity"/>
    <property type="evidence" value="ECO:0007669"/>
    <property type="project" value="UniProtKB-UniRule"/>
</dbReference>
<feature type="transmembrane region" description="Helical" evidence="6">
    <location>
        <begin position="262"/>
        <end position="285"/>
    </location>
</feature>
<evidence type="ECO:0000256" key="3">
    <source>
        <dbReference type="ARBA" id="ARBA00022692"/>
    </source>
</evidence>
<keyword evidence="6" id="KW-0830">Ubiquinone</keyword>
<keyword evidence="6" id="KW-0520">NAD</keyword>
<evidence type="ECO:0000256" key="1">
    <source>
        <dbReference type="ARBA" id="ARBA00004651"/>
    </source>
</evidence>
<gene>
    <name evidence="8" type="primary">nad4</name>
</gene>
<comment type="function">
    <text evidence="6">Core subunit of the mitochondrial membrane respiratory chain NADH dehydrogenase (Complex I) which catalyzes electron transfer from NADH through the respiratory chain, using ubiquinone as an electron acceptor. Essential for the catalytic activity and assembly of complex I.</text>
</comment>
<evidence type="ECO:0000259" key="7">
    <source>
        <dbReference type="Pfam" id="PF00361"/>
    </source>
</evidence>
<dbReference type="GO" id="GO:0005886">
    <property type="term" value="C:plasma membrane"/>
    <property type="evidence" value="ECO:0007669"/>
    <property type="project" value="UniProtKB-SubCell"/>
</dbReference>
<feature type="transmembrane region" description="Helical" evidence="6">
    <location>
        <begin position="71"/>
        <end position="91"/>
    </location>
</feature>
<proteinExistence type="inferred from homology"/>
<dbReference type="PANTHER" id="PTHR42703">
    <property type="entry name" value="NADH DEHYDROGENASE"/>
    <property type="match status" value="1"/>
</dbReference>
<sequence length="525" mass="60724">MLKKTPLGMSIDIPIENNFLYTLYSSKIFIELNFFFLLILLFISFIIFNLSKINSIQKINNVNSVLTAIKLITIIGLLISFFMHILCFLAYCLHTYHYSLEIFSRTSLINSYSIKITNVKWDNYLHRYFKANITIDFFGLILLTLAYIVGFISILALDTRLYWKNIKYIFSFNIFLLIVYVYVSVSNLFLFFMSYELLLIPSFFIVYFVSPSRRAIQASLYFVIWTQLGSLLVLIAISYIISLSNTSEFSDLKYFNFTTNESTIIVLLLFFGFGFKVPIWPFHYWLTKTHVEAPSGFSIYLSGFLVKTALYGFYKLNTSIFIDMNSSIFIAICIMGVVDSSLKMWGQTDLKKLVAYGTIQEMNIIYLAFCWGDSTAILGGILFSATHAFLSALMFFLVDCIYRRFHTRSLVEINGLLHVTPNLGLSILFMLVFFSGIPGTIKFITEFYIFNGLLEASPSSCLILMFVANVLGLIGFSKAWFNVVFGMPKKNTKFLPMDLSFKESYIILYCYFFLFIFSYFSYIFF</sequence>
<dbReference type="InterPro" id="IPR050586">
    <property type="entry name" value="CPA3_Na-H_Antiporter_D"/>
</dbReference>
<dbReference type="GO" id="GO:0042773">
    <property type="term" value="P:ATP synthesis coupled electron transport"/>
    <property type="evidence" value="ECO:0007669"/>
    <property type="project" value="InterPro"/>
</dbReference>
<dbReference type="GeneID" id="72856093"/>
<keyword evidence="6" id="KW-0813">Transport</keyword>
<evidence type="ECO:0000256" key="2">
    <source>
        <dbReference type="ARBA" id="ARBA00022475"/>
    </source>
</evidence>
<comment type="similarity">
    <text evidence="6">Belongs to the complex I subunit 4 family.</text>
</comment>
<organism evidence="8">
    <name type="scientific">Tetrahymena rostrata</name>
    <dbReference type="NCBI Taxonomy" id="5909"/>
    <lineage>
        <taxon>Eukaryota</taxon>
        <taxon>Sar</taxon>
        <taxon>Alveolata</taxon>
        <taxon>Ciliophora</taxon>
        <taxon>Intramacronucleata</taxon>
        <taxon>Oligohymenophorea</taxon>
        <taxon>Hymenostomatida</taxon>
        <taxon>Tetrahymenina</taxon>
        <taxon>Tetrahymenidae</taxon>
        <taxon>Tetrahymena</taxon>
    </lineage>
</organism>
<evidence type="ECO:0000256" key="5">
    <source>
        <dbReference type="ARBA" id="ARBA00023136"/>
    </source>
</evidence>
<reference evidence="8" key="1">
    <citation type="submission" date="2018-01" db="EMBL/GenBank/DDBJ databases">
        <title>Tetrahymena rostrata mitochondrial DNA sequence.</title>
        <authorList>
            <person name="Billman-Jacobe H."/>
            <person name="Young N."/>
        </authorList>
    </citation>
    <scope>NUCLEOTIDE SEQUENCE</scope>
    <source>
        <strain evidence="8">TRO1</strain>
    </source>
</reference>
<dbReference type="RefSeq" id="YP_010411987.1">
    <property type="nucleotide sequence ID" value="NC_064340.1"/>
</dbReference>
<feature type="domain" description="NADH:quinone oxidoreductase/Mrp antiporter transmembrane" evidence="7">
    <location>
        <begin position="186"/>
        <end position="471"/>
    </location>
</feature>
<evidence type="ECO:0000313" key="8">
    <source>
        <dbReference type="EMBL" id="QBI37954.1"/>
    </source>
</evidence>
<feature type="transmembrane region" description="Helical" evidence="6">
    <location>
        <begin position="375"/>
        <end position="402"/>
    </location>
</feature>
<feature type="transmembrane region" description="Helical" evidence="6">
    <location>
        <begin position="189"/>
        <end position="209"/>
    </location>
</feature>
<evidence type="ECO:0000256" key="4">
    <source>
        <dbReference type="ARBA" id="ARBA00022989"/>
    </source>
</evidence>
<dbReference type="EMBL" id="MG744347">
    <property type="protein sequence ID" value="QBI37954.1"/>
    <property type="molecule type" value="Genomic_DNA"/>
</dbReference>
<feature type="transmembrane region" description="Helical" evidence="6">
    <location>
        <begin position="462"/>
        <end position="485"/>
    </location>
</feature>
<feature type="transmembrane region" description="Helical" evidence="6">
    <location>
        <begin position="28"/>
        <end position="50"/>
    </location>
</feature>
<feature type="transmembrane region" description="Helical" evidence="6">
    <location>
        <begin position="137"/>
        <end position="157"/>
    </location>
</feature>
<dbReference type="AlphaFoldDB" id="A0A6G5NK35"/>
<comment type="catalytic activity">
    <reaction evidence="6">
        <text>a ubiquinone + NADH + 5 H(+)(in) = a ubiquinol + NAD(+) + 4 H(+)(out)</text>
        <dbReference type="Rhea" id="RHEA:29091"/>
        <dbReference type="Rhea" id="RHEA-COMP:9565"/>
        <dbReference type="Rhea" id="RHEA-COMP:9566"/>
        <dbReference type="ChEBI" id="CHEBI:15378"/>
        <dbReference type="ChEBI" id="CHEBI:16389"/>
        <dbReference type="ChEBI" id="CHEBI:17976"/>
        <dbReference type="ChEBI" id="CHEBI:57540"/>
        <dbReference type="ChEBI" id="CHEBI:57945"/>
        <dbReference type="EC" id="7.1.1.2"/>
    </reaction>
</comment>
<dbReference type="InterPro" id="IPR001750">
    <property type="entry name" value="ND/Mrp_TM"/>
</dbReference>
<keyword evidence="6 8" id="KW-0496">Mitochondrion</keyword>
<comment type="subcellular location">
    <subcellularLocation>
        <location evidence="1">Cell membrane</location>
        <topology evidence="1">Multi-pass membrane protein</topology>
    </subcellularLocation>
    <subcellularLocation>
        <location evidence="6">Mitochondrion membrane</location>
        <topology evidence="6">Multi-pass membrane protein</topology>
    </subcellularLocation>
</comment>
<dbReference type="PRINTS" id="PR01437">
    <property type="entry name" value="NUOXDRDTASE4"/>
</dbReference>
<feature type="transmembrane region" description="Helical" evidence="6">
    <location>
        <begin position="423"/>
        <end position="450"/>
    </location>
</feature>
<dbReference type="GO" id="GO:0031966">
    <property type="term" value="C:mitochondrial membrane"/>
    <property type="evidence" value="ECO:0007669"/>
    <property type="project" value="UniProtKB-SubCell"/>
</dbReference>
<dbReference type="PANTHER" id="PTHR42703:SF1">
    <property type="entry name" value="NA(+)_H(+) ANTIPORTER SUBUNIT D1"/>
    <property type="match status" value="1"/>
</dbReference>
<keyword evidence="6" id="KW-0679">Respiratory chain</keyword>
<feature type="transmembrane region" description="Helical" evidence="6">
    <location>
        <begin position="221"/>
        <end position="242"/>
    </location>
</feature>
<keyword evidence="2" id="KW-1003">Cell membrane</keyword>